<dbReference type="STRING" id="1123069.ruthe_02198"/>
<keyword evidence="4" id="KW-1185">Reference proteome</keyword>
<dbReference type="InterPro" id="IPR007864">
    <property type="entry name" value="UreE_C_dom"/>
</dbReference>
<name>S9S2E3_9RHOB</name>
<dbReference type="HOGENOM" id="CLU_169013_0_0_5"/>
<dbReference type="GO" id="GO:0016151">
    <property type="term" value="F:nickel cation binding"/>
    <property type="evidence" value="ECO:0007669"/>
    <property type="project" value="InterPro"/>
</dbReference>
<sequence length="116" mass="12513">MEAAPEALLEVRGPDLARLAWHIGNRHAPCRIEAGRLLVPHDHVLAGMLRQLGAELREVTAPFQPEGGAYGHGRTMGHHHRHDDHDGHDGHGDHDAGAGHPGQGGAGQGAWRLRRI</sequence>
<dbReference type="EMBL" id="AOLV01000025">
    <property type="protein sequence ID" value="EPX84395.1"/>
    <property type="molecule type" value="Genomic_DNA"/>
</dbReference>
<dbReference type="GO" id="GO:0065003">
    <property type="term" value="P:protein-containing complex assembly"/>
    <property type="evidence" value="ECO:0007669"/>
    <property type="project" value="InterPro"/>
</dbReference>
<organism evidence="3 4">
    <name type="scientific">Rubellimicrobium thermophilum DSM 16684</name>
    <dbReference type="NCBI Taxonomy" id="1123069"/>
    <lineage>
        <taxon>Bacteria</taxon>
        <taxon>Pseudomonadati</taxon>
        <taxon>Pseudomonadota</taxon>
        <taxon>Alphaproteobacteria</taxon>
        <taxon>Rhodobacterales</taxon>
        <taxon>Roseobacteraceae</taxon>
        <taxon>Rubellimicrobium</taxon>
    </lineage>
</organism>
<dbReference type="RefSeq" id="WP_021098281.1">
    <property type="nucleotide sequence ID" value="NZ_KE557322.1"/>
</dbReference>
<feature type="region of interest" description="Disordered" evidence="1">
    <location>
        <begin position="63"/>
        <end position="116"/>
    </location>
</feature>
<dbReference type="Pfam" id="PF05194">
    <property type="entry name" value="UreE_C"/>
    <property type="match status" value="1"/>
</dbReference>
<comment type="caution">
    <text evidence="3">The sequence shown here is derived from an EMBL/GenBank/DDBJ whole genome shotgun (WGS) entry which is preliminary data.</text>
</comment>
<accession>S9S2E3</accession>
<reference evidence="3 4" key="1">
    <citation type="journal article" date="2013" name="Stand. Genomic Sci.">
        <title>Genome sequence of the reddish-pigmented Rubellimicrobium thermophilum type strain (DSM 16684(T)), a member of the Roseobacter clade.</title>
        <authorList>
            <person name="Fiebig A."/>
            <person name="Riedel T."/>
            <person name="Gronow S."/>
            <person name="Petersen J."/>
            <person name="Klenk H.P."/>
            <person name="Goker M."/>
        </authorList>
    </citation>
    <scope>NUCLEOTIDE SEQUENCE [LARGE SCALE GENOMIC DNA]</scope>
    <source>
        <strain evidence="3 4">DSM 16684</strain>
    </source>
</reference>
<dbReference type="Gene3D" id="3.30.70.790">
    <property type="entry name" value="UreE, C-terminal domain"/>
    <property type="match status" value="1"/>
</dbReference>
<dbReference type="AlphaFoldDB" id="S9S2E3"/>
<evidence type="ECO:0000313" key="3">
    <source>
        <dbReference type="EMBL" id="EPX84395.1"/>
    </source>
</evidence>
<evidence type="ECO:0000256" key="1">
    <source>
        <dbReference type="SAM" id="MobiDB-lite"/>
    </source>
</evidence>
<proteinExistence type="predicted"/>
<dbReference type="Proteomes" id="UP000015346">
    <property type="component" value="Unassembled WGS sequence"/>
</dbReference>
<dbReference type="SUPFAM" id="SSF69737">
    <property type="entry name" value="Urease metallochaperone UreE, C-terminal domain"/>
    <property type="match status" value="1"/>
</dbReference>
<evidence type="ECO:0000313" key="4">
    <source>
        <dbReference type="Proteomes" id="UP000015346"/>
    </source>
</evidence>
<evidence type="ECO:0000259" key="2">
    <source>
        <dbReference type="Pfam" id="PF05194"/>
    </source>
</evidence>
<feature type="domain" description="Urease accessory protein UreE C-terminal" evidence="2">
    <location>
        <begin position="7"/>
        <end position="86"/>
    </location>
</feature>
<gene>
    <name evidence="3" type="ORF">ruthe_02198</name>
</gene>
<feature type="compositionally biased region" description="Gly residues" evidence="1">
    <location>
        <begin position="99"/>
        <end position="108"/>
    </location>
</feature>
<feature type="compositionally biased region" description="Basic and acidic residues" evidence="1">
    <location>
        <begin position="83"/>
        <end position="97"/>
    </location>
</feature>
<protein>
    <submittedName>
        <fullName evidence="3">Urease accessory protein UreE</fullName>
    </submittedName>
</protein>
<dbReference type="GO" id="GO:0019627">
    <property type="term" value="P:urea metabolic process"/>
    <property type="evidence" value="ECO:0007669"/>
    <property type="project" value="InterPro"/>
</dbReference>
<dbReference type="PATRIC" id="fig|1123069.3.peg.2170"/>